<dbReference type="AlphaFoldDB" id="A0A061QVH7"/>
<dbReference type="EMBL" id="GBEZ01023167">
    <property type="protein sequence ID" value="JAC63703.1"/>
    <property type="molecule type" value="Transcribed_RNA"/>
</dbReference>
<protein>
    <submittedName>
        <fullName evidence="1">Uncharacterized protein</fullName>
    </submittedName>
</protein>
<organism evidence="1">
    <name type="scientific">Tetraselmis sp. GSL018</name>
    <dbReference type="NCBI Taxonomy" id="582737"/>
    <lineage>
        <taxon>Eukaryota</taxon>
        <taxon>Viridiplantae</taxon>
        <taxon>Chlorophyta</taxon>
        <taxon>core chlorophytes</taxon>
        <taxon>Chlorodendrophyceae</taxon>
        <taxon>Chlorodendrales</taxon>
        <taxon>Chlorodendraceae</taxon>
        <taxon>Tetraselmis</taxon>
    </lineage>
</organism>
<name>A0A061QVH7_9CHLO</name>
<evidence type="ECO:0000313" key="1">
    <source>
        <dbReference type="EMBL" id="JAC63703.1"/>
    </source>
</evidence>
<accession>A0A061QVH7</accession>
<sequence>MIGLKSPQCHLWKQSQKKLQTLSVAFLTPGQLKCKKLQQQFRGNRERRASIR</sequence>
<gene>
    <name evidence="1" type="ORF">TSPGSL018_19972</name>
</gene>
<proteinExistence type="predicted"/>
<reference evidence="1" key="1">
    <citation type="submission" date="2014-05" db="EMBL/GenBank/DDBJ databases">
        <title>The transcriptome of the halophilic microalga Tetraselmis sp. GSL018 isolated from the Great Salt Lake, Utah.</title>
        <authorList>
            <person name="Jinkerson R.E."/>
            <person name="D'Adamo S."/>
            <person name="Posewitz M.C."/>
        </authorList>
    </citation>
    <scope>NUCLEOTIDE SEQUENCE</scope>
    <source>
        <strain evidence="1">GSL018</strain>
    </source>
</reference>